<proteinExistence type="predicted"/>
<evidence type="ECO:0000313" key="1">
    <source>
        <dbReference type="EMBL" id="GLT20907.1"/>
    </source>
</evidence>
<reference evidence="2" key="1">
    <citation type="journal article" date="2019" name="Int. J. Syst. Evol. Microbiol.">
        <title>The Global Catalogue of Microorganisms (GCM) 10K type strain sequencing project: providing services to taxonomists for standard genome sequencing and annotation.</title>
        <authorList>
            <consortium name="The Broad Institute Genomics Platform"/>
            <consortium name="The Broad Institute Genome Sequencing Center for Infectious Disease"/>
            <person name="Wu L."/>
            <person name="Ma J."/>
        </authorList>
    </citation>
    <scope>NUCLEOTIDE SEQUENCE [LARGE SCALE GENOMIC DNA]</scope>
    <source>
        <strain evidence="2">NBRC 102407</strain>
    </source>
</reference>
<dbReference type="EMBL" id="BSPX01000002">
    <property type="protein sequence ID" value="GLT20907.1"/>
    <property type="molecule type" value="Genomic_DNA"/>
</dbReference>
<gene>
    <name evidence="1" type="ORF">GCM10007933_03590</name>
</gene>
<name>A0ABQ6F898_9RHOO</name>
<accession>A0ABQ6F898</accession>
<keyword evidence="2" id="KW-1185">Reference proteome</keyword>
<sequence length="233" mass="25509">MDIVRQVKLLPHLEYRGLAGVPGSYFDCERMRAVLTPEACASNFLSSTVLGDGRYASCYRCPIGRGHAGEAGGPDPDADRGWRCCRCGPSGQSRIIGRTLCVSCYNRTKEALLQRDGRGKVPVGIMEGLRPAWAIVGEVPQPEDDDAPRTIVRPLQLSRAVLAAIPGFYHLAPGRIMMTALVESPEELQRVIRRRFPGVAVQASGVEPTLLEFHETGIDPNDWLRAPPPQKSH</sequence>
<evidence type="ECO:0000313" key="2">
    <source>
        <dbReference type="Proteomes" id="UP001157167"/>
    </source>
</evidence>
<organism evidence="1 2">
    <name type="scientific">Zoogloea oryzae</name>
    <dbReference type="NCBI Taxonomy" id="310767"/>
    <lineage>
        <taxon>Bacteria</taxon>
        <taxon>Pseudomonadati</taxon>
        <taxon>Pseudomonadota</taxon>
        <taxon>Betaproteobacteria</taxon>
        <taxon>Rhodocyclales</taxon>
        <taxon>Zoogloeaceae</taxon>
        <taxon>Zoogloea</taxon>
    </lineage>
</organism>
<dbReference type="Proteomes" id="UP001157167">
    <property type="component" value="Unassembled WGS sequence"/>
</dbReference>
<comment type="caution">
    <text evidence="1">The sequence shown here is derived from an EMBL/GenBank/DDBJ whole genome shotgun (WGS) entry which is preliminary data.</text>
</comment>
<protein>
    <submittedName>
        <fullName evidence="1">Uncharacterized protein</fullName>
    </submittedName>
</protein>